<dbReference type="Proteomes" id="UP000799755">
    <property type="component" value="Unassembled WGS sequence"/>
</dbReference>
<dbReference type="EMBL" id="MU003509">
    <property type="protein sequence ID" value="KAF2469968.1"/>
    <property type="molecule type" value="Genomic_DNA"/>
</dbReference>
<gene>
    <name evidence="1" type="ORF">BDR25DRAFT_35833</name>
</gene>
<protein>
    <submittedName>
        <fullName evidence="1">Uncharacterized protein</fullName>
    </submittedName>
</protein>
<sequence length="325" mass="37047">MSLSPVEQLPLELLQDIFLQSGPNLALPAASHHIAAKLSNDYCYHATCTEYLTQNLDSRVEQSRAQTRIFSYKWMTWEYFQAFVNKTYASCGCLCGKTQDEGCFDPIWPPDFQDATNMVFSRSHLPALSFIKCRLPVKLLHGPWERSKIHFLRFLLWTTSMTVDWGNHDARKLALEGKKQAILDRNLEVVELFNHNRRLGKAPGLDMVRFTVIQGGCDRSIVYDTMSTARTWGLRGDGWRDLKLDQWCKQKIAEGDPKGKWLKLKLEELRTTHGPVGIAENGGETEPRAIFGYMHPKSGDYDNVEGDKLVITPHKWNQLCAEGGL</sequence>
<evidence type="ECO:0000313" key="2">
    <source>
        <dbReference type="Proteomes" id="UP000799755"/>
    </source>
</evidence>
<accession>A0ACB6QSI2</accession>
<proteinExistence type="predicted"/>
<comment type="caution">
    <text evidence="1">The sequence shown here is derived from an EMBL/GenBank/DDBJ whole genome shotgun (WGS) entry which is preliminary data.</text>
</comment>
<reference evidence="1" key="1">
    <citation type="journal article" date="2020" name="Stud. Mycol.">
        <title>101 Dothideomycetes genomes: a test case for predicting lifestyles and emergence of pathogens.</title>
        <authorList>
            <person name="Haridas S."/>
            <person name="Albert R."/>
            <person name="Binder M."/>
            <person name="Bloem J."/>
            <person name="Labutti K."/>
            <person name="Salamov A."/>
            <person name="Andreopoulos B."/>
            <person name="Baker S."/>
            <person name="Barry K."/>
            <person name="Bills G."/>
            <person name="Bluhm B."/>
            <person name="Cannon C."/>
            <person name="Castanera R."/>
            <person name="Culley D."/>
            <person name="Daum C."/>
            <person name="Ezra D."/>
            <person name="Gonzalez J."/>
            <person name="Henrissat B."/>
            <person name="Kuo A."/>
            <person name="Liang C."/>
            <person name="Lipzen A."/>
            <person name="Lutzoni F."/>
            <person name="Magnuson J."/>
            <person name="Mondo S."/>
            <person name="Nolan M."/>
            <person name="Ohm R."/>
            <person name="Pangilinan J."/>
            <person name="Park H.-J."/>
            <person name="Ramirez L."/>
            <person name="Alfaro M."/>
            <person name="Sun H."/>
            <person name="Tritt A."/>
            <person name="Yoshinaga Y."/>
            <person name="Zwiers L.-H."/>
            <person name="Turgeon B."/>
            <person name="Goodwin S."/>
            <person name="Spatafora J."/>
            <person name="Crous P."/>
            <person name="Grigoriev I."/>
        </authorList>
    </citation>
    <scope>NUCLEOTIDE SEQUENCE</scope>
    <source>
        <strain evidence="1">ATCC 200398</strain>
    </source>
</reference>
<name>A0ACB6QSI2_9PLEO</name>
<keyword evidence="2" id="KW-1185">Reference proteome</keyword>
<organism evidence="1 2">
    <name type="scientific">Lindgomyces ingoldianus</name>
    <dbReference type="NCBI Taxonomy" id="673940"/>
    <lineage>
        <taxon>Eukaryota</taxon>
        <taxon>Fungi</taxon>
        <taxon>Dikarya</taxon>
        <taxon>Ascomycota</taxon>
        <taxon>Pezizomycotina</taxon>
        <taxon>Dothideomycetes</taxon>
        <taxon>Pleosporomycetidae</taxon>
        <taxon>Pleosporales</taxon>
        <taxon>Lindgomycetaceae</taxon>
        <taxon>Lindgomyces</taxon>
    </lineage>
</organism>
<evidence type="ECO:0000313" key="1">
    <source>
        <dbReference type="EMBL" id="KAF2469968.1"/>
    </source>
</evidence>